<evidence type="ECO:0000256" key="2">
    <source>
        <dbReference type="ARBA" id="ARBA00022729"/>
    </source>
</evidence>
<dbReference type="SMART" id="SM00935">
    <property type="entry name" value="OmpH"/>
    <property type="match status" value="1"/>
</dbReference>
<organism evidence="5 6">
    <name type="scientific">Pararhodospirillum oryzae</name>
    <dbReference type="NCBI Taxonomy" id="478448"/>
    <lineage>
        <taxon>Bacteria</taxon>
        <taxon>Pseudomonadati</taxon>
        <taxon>Pseudomonadota</taxon>
        <taxon>Alphaproteobacteria</taxon>
        <taxon>Rhodospirillales</taxon>
        <taxon>Rhodospirillaceae</taxon>
        <taxon>Pararhodospirillum</taxon>
    </lineage>
</organism>
<reference evidence="5 6" key="1">
    <citation type="submission" date="2019-07" db="EMBL/GenBank/DDBJ databases">
        <title>Whole genome shotgun sequence of Rhodospirillum oryzae NBRC 107573.</title>
        <authorList>
            <person name="Hosoyama A."/>
            <person name="Uohara A."/>
            <person name="Ohji S."/>
            <person name="Ichikawa N."/>
        </authorList>
    </citation>
    <scope>NUCLEOTIDE SEQUENCE [LARGE SCALE GENOMIC DNA]</scope>
    <source>
        <strain evidence="5 6">NBRC 107573</strain>
    </source>
</reference>
<feature type="coiled-coil region" evidence="3">
    <location>
        <begin position="63"/>
        <end position="90"/>
    </location>
</feature>
<feature type="signal peptide" evidence="4">
    <location>
        <begin position="1"/>
        <end position="29"/>
    </location>
</feature>
<evidence type="ECO:0000256" key="4">
    <source>
        <dbReference type="SAM" id="SignalP"/>
    </source>
</evidence>
<proteinExistence type="inferred from homology"/>
<name>A0A512H8I2_9PROT</name>
<dbReference type="Pfam" id="PF03938">
    <property type="entry name" value="OmpH"/>
    <property type="match status" value="1"/>
</dbReference>
<dbReference type="EMBL" id="BJZO01000047">
    <property type="protein sequence ID" value="GEO81751.1"/>
    <property type="molecule type" value="Genomic_DNA"/>
</dbReference>
<keyword evidence="6" id="KW-1185">Reference proteome</keyword>
<comment type="caution">
    <text evidence="5">The sequence shown here is derived from an EMBL/GenBank/DDBJ whole genome shotgun (WGS) entry which is preliminary data.</text>
</comment>
<evidence type="ECO:0000256" key="1">
    <source>
        <dbReference type="ARBA" id="ARBA00009091"/>
    </source>
</evidence>
<dbReference type="Proteomes" id="UP000321567">
    <property type="component" value="Unassembled WGS sequence"/>
</dbReference>
<dbReference type="AlphaFoldDB" id="A0A512H8I2"/>
<evidence type="ECO:0000313" key="6">
    <source>
        <dbReference type="Proteomes" id="UP000321567"/>
    </source>
</evidence>
<dbReference type="GO" id="GO:0051082">
    <property type="term" value="F:unfolded protein binding"/>
    <property type="evidence" value="ECO:0007669"/>
    <property type="project" value="InterPro"/>
</dbReference>
<dbReference type="InterPro" id="IPR024930">
    <property type="entry name" value="Skp_dom_sf"/>
</dbReference>
<dbReference type="SUPFAM" id="SSF111384">
    <property type="entry name" value="OmpH-like"/>
    <property type="match status" value="1"/>
</dbReference>
<dbReference type="PANTHER" id="PTHR35089">
    <property type="entry name" value="CHAPERONE PROTEIN SKP"/>
    <property type="match status" value="1"/>
</dbReference>
<dbReference type="PANTHER" id="PTHR35089:SF1">
    <property type="entry name" value="CHAPERONE PROTEIN SKP"/>
    <property type="match status" value="1"/>
</dbReference>
<dbReference type="InterPro" id="IPR005632">
    <property type="entry name" value="Chaperone_Skp"/>
</dbReference>
<dbReference type="Gene3D" id="3.30.910.20">
    <property type="entry name" value="Skp domain"/>
    <property type="match status" value="1"/>
</dbReference>
<sequence length="197" mass="21381">MGSLKGAQGFLCAAAVALSVCVGAAQAQADTYPNASIGVIDVQKVLTDSAAAKQARAERDKYLATYQGQAQKEEKALHEAQAALARETDQGSESFKKKRQDFEKKVGAFQTRFTTLRQNLDRAMAQALGDVQDMVVRVADEVAAERGVNLVLYKSQVLLFDPRMNMTEDVLGRVDSRLPKVNFPNPEQLPAPAAPKN</sequence>
<feature type="chain" id="PRO_5022043150" evidence="4">
    <location>
        <begin position="30"/>
        <end position="197"/>
    </location>
</feature>
<comment type="similarity">
    <text evidence="1">Belongs to the Skp family.</text>
</comment>
<dbReference type="OrthoDB" id="8478823at2"/>
<evidence type="ECO:0000256" key="3">
    <source>
        <dbReference type="SAM" id="Coils"/>
    </source>
</evidence>
<evidence type="ECO:0000313" key="5">
    <source>
        <dbReference type="EMBL" id="GEO81751.1"/>
    </source>
</evidence>
<accession>A0A512H8I2</accession>
<keyword evidence="3" id="KW-0175">Coiled coil</keyword>
<dbReference type="GO" id="GO:0005829">
    <property type="term" value="C:cytosol"/>
    <property type="evidence" value="ECO:0007669"/>
    <property type="project" value="TreeGrafter"/>
</dbReference>
<dbReference type="GO" id="GO:0050821">
    <property type="term" value="P:protein stabilization"/>
    <property type="evidence" value="ECO:0007669"/>
    <property type="project" value="TreeGrafter"/>
</dbReference>
<keyword evidence="2 4" id="KW-0732">Signal</keyword>
<protein>
    <submittedName>
        <fullName evidence="5">Molecular chaperone Skp</fullName>
    </submittedName>
</protein>
<gene>
    <name evidence="5" type="ORF">ROR02_18820</name>
</gene>